<keyword evidence="3" id="KW-0378">Hydrolase</keyword>
<evidence type="ECO:0000313" key="7">
    <source>
        <dbReference type="Proteomes" id="UP000032722"/>
    </source>
</evidence>
<dbReference type="AlphaFoldDB" id="A0A0D5ZKC6"/>
<keyword evidence="4" id="KW-0732">Signal</keyword>
<reference evidence="6 7" key="1">
    <citation type="journal article" date="2015" name="Genome Announc.">
        <title>Complete Genome Sequence of Mycoplasma meleagridis, a Possible Emerging Pathogen in Chickens.</title>
        <authorList>
            <person name="Abolnik C."/>
        </authorList>
    </citation>
    <scope>NUCLEOTIDE SEQUENCE [LARGE SCALE GENOMIC DNA]</scope>
    <source>
        <strain evidence="6 7">B2096 8B</strain>
    </source>
</reference>
<dbReference type="PANTHER" id="PTHR10357">
    <property type="entry name" value="ALPHA-AMYLASE FAMILY MEMBER"/>
    <property type="match status" value="1"/>
</dbReference>
<dbReference type="InterPro" id="IPR017853">
    <property type="entry name" value="GH"/>
</dbReference>
<dbReference type="InterPro" id="IPR045857">
    <property type="entry name" value="O16G_dom_2"/>
</dbReference>
<dbReference type="GO" id="GO:0043169">
    <property type="term" value="F:cation binding"/>
    <property type="evidence" value="ECO:0007669"/>
    <property type="project" value="InterPro"/>
</dbReference>
<dbReference type="SUPFAM" id="SSF51445">
    <property type="entry name" value="(Trans)glycosidases"/>
    <property type="match status" value="1"/>
</dbReference>
<dbReference type="InterPro" id="IPR006047">
    <property type="entry name" value="GH13_cat_dom"/>
</dbReference>
<keyword evidence="3" id="KW-0119">Carbohydrate metabolism</keyword>
<evidence type="ECO:0000313" key="6">
    <source>
        <dbReference type="EMBL" id="AKA50129.1"/>
    </source>
</evidence>
<sequence length="617" mass="71222">MKIYNINMKIKLFLNAFALSMPLISVISCKPQENKQLKLWGDDKFNTKINLNKLSYVSDLENVNFIAPFNHEIEKSNTMYQLTVYSFADGNNDGIGDFIGLANNLDYFVNLGIDTLYLSPIHPASSYHGYDVIDYCDVAPELGGMEAFDNFLIKAHQKGIRVILDMVINHTSYEHPWFQKALSGDAKYEKYYRFYEKGTQANDDKKYGIDDSGLRNLFFNVDKNISATDKTYVATFWAGMPDLNLDNPDLYQEIMNVHQFWIKKGVDGFRYDAFYHIWDGENPNEPSDPNGQKTAKLFADIRDSITPIYLENNLGFSSPLLFGEWWEEPEKASKYFKQKNKDALSTVIDGARFKNSRTISLKSEDEINLKNFLNNIDENYEVSSRYWIPFLDNHDVNRWILNRASDIEYKIDPNNPKISKDLINYQKYGLIALLSRGGLPTLYNGNELGMFGGPKSKGDNYVREAFPWNDSKKQVNFYERRSGKDWSIIKVGNSKGIESIEAQINNPHSIYNFTANILKIRKEYDSIKKQDTKYIAPFAEVINANYIVNNLNNITLRKNENGSYILFAYNPKRQFKFAIKENFKIKKILLNENIEIEGNLIKGKQEGAFGIFEISEK</sequence>
<dbReference type="PRINTS" id="PR00110">
    <property type="entry name" value="ALPHAAMYLASE"/>
</dbReference>
<feature type="signal peptide" evidence="4">
    <location>
        <begin position="1"/>
        <end position="18"/>
    </location>
</feature>
<feature type="chain" id="PRO_5002300504" description="Alpha-amylase" evidence="4">
    <location>
        <begin position="19"/>
        <end position="617"/>
    </location>
</feature>
<dbReference type="InterPro" id="IPR006046">
    <property type="entry name" value="Alpha_amylase"/>
</dbReference>
<protein>
    <recommendedName>
        <fullName evidence="3">Alpha-amylase</fullName>
        <ecNumber evidence="3">3.2.1.1</ecNumber>
    </recommendedName>
</protein>
<name>A0A0D5ZKC6_9BACT</name>
<organism evidence="7">
    <name type="scientific">Mycoplasmopsis gallinacea</name>
    <dbReference type="NCBI Taxonomy" id="29556"/>
    <lineage>
        <taxon>Bacteria</taxon>
        <taxon>Bacillati</taxon>
        <taxon>Mycoplasmatota</taxon>
        <taxon>Mycoplasmoidales</taxon>
        <taxon>Metamycoplasmataceae</taxon>
        <taxon>Mycoplasmopsis</taxon>
    </lineage>
</organism>
<dbReference type="SMART" id="SM00642">
    <property type="entry name" value="Aamy"/>
    <property type="match status" value="1"/>
</dbReference>
<keyword evidence="3" id="KW-0326">Glycosidase</keyword>
<evidence type="ECO:0000256" key="4">
    <source>
        <dbReference type="SAM" id="SignalP"/>
    </source>
</evidence>
<dbReference type="HOGENOM" id="CLU_006462_2_2_14"/>
<dbReference type="Gene3D" id="3.20.20.80">
    <property type="entry name" value="Glycosidases"/>
    <property type="match status" value="1"/>
</dbReference>
<evidence type="ECO:0000259" key="5">
    <source>
        <dbReference type="SMART" id="SM00642"/>
    </source>
</evidence>
<gene>
    <name evidence="6" type="ORF">VO56_02680</name>
</gene>
<dbReference type="GO" id="GO:0009313">
    <property type="term" value="P:oligosaccharide catabolic process"/>
    <property type="evidence" value="ECO:0007669"/>
    <property type="project" value="TreeGrafter"/>
</dbReference>
<dbReference type="GO" id="GO:0004556">
    <property type="term" value="F:alpha-amylase activity"/>
    <property type="evidence" value="ECO:0007669"/>
    <property type="project" value="UniProtKB-UniRule"/>
</dbReference>
<dbReference type="EMBL" id="CP011021">
    <property type="protein sequence ID" value="AKA50129.1"/>
    <property type="molecule type" value="Genomic_DNA"/>
</dbReference>
<dbReference type="KEGG" id="mgb:VO56_02680"/>
<dbReference type="Pfam" id="PF00128">
    <property type="entry name" value="Alpha-amylase"/>
    <property type="match status" value="1"/>
</dbReference>
<dbReference type="PROSITE" id="PS51257">
    <property type="entry name" value="PROKAR_LIPOPROTEIN"/>
    <property type="match status" value="1"/>
</dbReference>
<comment type="catalytic activity">
    <reaction evidence="3">
        <text>Endohydrolysis of (1-&gt;4)-alpha-D-glucosidic linkages in polysaccharides containing three or more (1-&gt;4)-alpha-linked D-glucose units.</text>
        <dbReference type="EC" id="3.2.1.1"/>
    </reaction>
</comment>
<feature type="domain" description="Glycosyl hydrolase family 13 catalytic" evidence="5">
    <location>
        <begin position="81"/>
        <end position="485"/>
    </location>
</feature>
<dbReference type="EC" id="3.2.1.1" evidence="3"/>
<dbReference type="PANTHER" id="PTHR10357:SF179">
    <property type="entry name" value="NEUTRAL AND BASIC AMINO ACID TRANSPORT PROTEIN RBAT"/>
    <property type="match status" value="1"/>
</dbReference>
<proteinExistence type="inferred from homology"/>
<comment type="similarity">
    <text evidence="1 2">Belongs to the glycosyl hydrolase 13 family.</text>
</comment>
<evidence type="ECO:0000256" key="3">
    <source>
        <dbReference type="RuleBase" id="RU361134"/>
    </source>
</evidence>
<dbReference type="Gene3D" id="3.90.400.10">
    <property type="entry name" value="Oligo-1,6-glucosidase, Domain 2"/>
    <property type="match status" value="1"/>
</dbReference>
<dbReference type="PATRIC" id="fig|29556.3.peg.530"/>
<accession>A0A0D5ZKC6</accession>
<dbReference type="Proteomes" id="UP000032722">
    <property type="component" value="Chromosome"/>
</dbReference>
<evidence type="ECO:0000256" key="1">
    <source>
        <dbReference type="ARBA" id="ARBA00008061"/>
    </source>
</evidence>
<evidence type="ECO:0000256" key="2">
    <source>
        <dbReference type="RuleBase" id="RU003615"/>
    </source>
</evidence>